<sequence>MTRPAWVLPGTLAALVVLSVPVASAMPRYRLQAIPQLHYDRGNALWELDRRVMACTFCHVNDSGGAPWNPFGQALQAAFRQDAAAGGKARFPDVLYAVLRSGDDADGDGYPDALEVYARTLPGDPHSVPDRPLPELRAAFDAAGGAAQYAPPTPKR</sequence>
<dbReference type="Proteomes" id="UP000619376">
    <property type="component" value="Unassembled WGS sequence"/>
</dbReference>
<dbReference type="InterPro" id="IPR036909">
    <property type="entry name" value="Cyt_c-like_dom_sf"/>
</dbReference>
<dbReference type="AlphaFoldDB" id="A0A7W8NPW4"/>
<dbReference type="GO" id="GO:0009055">
    <property type="term" value="F:electron transfer activity"/>
    <property type="evidence" value="ECO:0007669"/>
    <property type="project" value="InterPro"/>
</dbReference>
<keyword evidence="4" id="KW-1185">Reference proteome</keyword>
<accession>A0A7W8NPW4</accession>
<dbReference type="SUPFAM" id="SSF46626">
    <property type="entry name" value="Cytochrome c"/>
    <property type="match status" value="1"/>
</dbReference>
<evidence type="ECO:0000313" key="2">
    <source>
        <dbReference type="EMBL" id="MBB5378379.1"/>
    </source>
</evidence>
<name>A0A7W8NPW4_9DEIO</name>
<evidence type="ECO:0000313" key="4">
    <source>
        <dbReference type="Proteomes" id="UP000619376"/>
    </source>
</evidence>
<dbReference type="RefSeq" id="WP_229832235.1">
    <property type="nucleotide sequence ID" value="NZ_BNAJ01000013.1"/>
</dbReference>
<dbReference type="Proteomes" id="UP000539473">
    <property type="component" value="Unassembled WGS sequence"/>
</dbReference>
<reference evidence="1" key="4">
    <citation type="submission" date="2024-05" db="EMBL/GenBank/DDBJ databases">
        <authorList>
            <person name="Sun Q."/>
            <person name="Zhou Y."/>
        </authorList>
    </citation>
    <scope>NUCLEOTIDE SEQUENCE</scope>
    <source>
        <strain evidence="1">CGMCC 1.18437</strain>
    </source>
</reference>
<reference evidence="2 3" key="3">
    <citation type="submission" date="2020-08" db="EMBL/GenBank/DDBJ databases">
        <title>Genomic Encyclopedia of Type Strains, Phase IV (KMG-IV): sequencing the most valuable type-strain genomes for metagenomic binning, comparative biology and taxonomic classification.</title>
        <authorList>
            <person name="Goeker M."/>
        </authorList>
    </citation>
    <scope>NUCLEOTIDE SEQUENCE [LARGE SCALE GENOMIC DNA]</scope>
    <source>
        <strain evidence="2 3">DSM 27521</strain>
    </source>
</reference>
<evidence type="ECO:0000313" key="1">
    <source>
        <dbReference type="EMBL" id="GHF59337.1"/>
    </source>
</evidence>
<proteinExistence type="predicted"/>
<comment type="caution">
    <text evidence="2">The sequence shown here is derived from an EMBL/GenBank/DDBJ whole genome shotgun (WGS) entry which is preliminary data.</text>
</comment>
<gene>
    <name evidence="1" type="ORF">GCM10017781_39520</name>
    <name evidence="2" type="ORF">HNQ07_003885</name>
</gene>
<dbReference type="EMBL" id="JACHFK010000012">
    <property type="protein sequence ID" value="MBB5378379.1"/>
    <property type="molecule type" value="Genomic_DNA"/>
</dbReference>
<reference evidence="4" key="2">
    <citation type="journal article" date="2019" name="Int. J. Syst. Evol. Microbiol.">
        <title>The Global Catalogue of Microorganisms (GCM) 10K type strain sequencing project: providing services to taxonomists for standard genome sequencing and annotation.</title>
        <authorList>
            <consortium name="The Broad Institute Genomics Platform"/>
            <consortium name="The Broad Institute Genome Sequencing Center for Infectious Disease"/>
            <person name="Wu L."/>
            <person name="Ma J."/>
        </authorList>
    </citation>
    <scope>NUCLEOTIDE SEQUENCE [LARGE SCALE GENOMIC DNA]</scope>
    <source>
        <strain evidence="4">CGMCC 1.18437</strain>
    </source>
</reference>
<reference evidence="1" key="1">
    <citation type="journal article" date="2014" name="Int. J. Syst. Evol. Microbiol.">
        <title>Complete genome of a new Firmicutes species belonging to the dominant human colonic microbiota ('Ruminococcus bicirculans') reveals two chromosomes and a selective capacity to utilize plant glucans.</title>
        <authorList>
            <consortium name="NISC Comparative Sequencing Program"/>
            <person name="Wegmann U."/>
            <person name="Louis P."/>
            <person name="Goesmann A."/>
            <person name="Henrissat B."/>
            <person name="Duncan S.H."/>
            <person name="Flint H.J."/>
        </authorList>
    </citation>
    <scope>NUCLEOTIDE SEQUENCE</scope>
    <source>
        <strain evidence="1">CGMCC 1.18437</strain>
    </source>
</reference>
<protein>
    <recommendedName>
        <fullName evidence="5">Cytochrome c domain-containing protein</fullName>
    </recommendedName>
</protein>
<dbReference type="GO" id="GO:0020037">
    <property type="term" value="F:heme binding"/>
    <property type="evidence" value="ECO:0007669"/>
    <property type="project" value="InterPro"/>
</dbReference>
<evidence type="ECO:0008006" key="5">
    <source>
        <dbReference type="Google" id="ProtNLM"/>
    </source>
</evidence>
<organism evidence="2 3">
    <name type="scientific">Deinococcus metalli</name>
    <dbReference type="NCBI Taxonomy" id="1141878"/>
    <lineage>
        <taxon>Bacteria</taxon>
        <taxon>Thermotogati</taxon>
        <taxon>Deinococcota</taxon>
        <taxon>Deinococci</taxon>
        <taxon>Deinococcales</taxon>
        <taxon>Deinococcaceae</taxon>
        <taxon>Deinococcus</taxon>
    </lineage>
</organism>
<dbReference type="EMBL" id="BNAJ01000013">
    <property type="protein sequence ID" value="GHF59337.1"/>
    <property type="molecule type" value="Genomic_DNA"/>
</dbReference>
<evidence type="ECO:0000313" key="3">
    <source>
        <dbReference type="Proteomes" id="UP000539473"/>
    </source>
</evidence>